<dbReference type="KEGG" id="ocg:OCA5_c07660"/>
<evidence type="ECO:0000256" key="1">
    <source>
        <dbReference type="ARBA" id="ARBA00022532"/>
    </source>
</evidence>
<dbReference type="SUPFAM" id="SSF51735">
    <property type="entry name" value="NAD(P)-binding Rossmann-fold domains"/>
    <property type="match status" value="1"/>
</dbReference>
<dbReference type="PATRIC" id="fig|504832.7.peg.812"/>
<evidence type="ECO:0000256" key="3">
    <source>
        <dbReference type="ARBA" id="ARBA00022741"/>
    </source>
</evidence>
<dbReference type="Proteomes" id="UP000007730">
    <property type="component" value="Chromosome"/>
</dbReference>
<dbReference type="InterPro" id="IPR036291">
    <property type="entry name" value="NAD(P)-bd_dom_sf"/>
</dbReference>
<proteinExistence type="predicted"/>
<dbReference type="Gene3D" id="3.40.50.261">
    <property type="entry name" value="Succinyl-CoA synthetase domains"/>
    <property type="match status" value="2"/>
</dbReference>
<keyword evidence="3" id="KW-0547">Nucleotide-binding</keyword>
<name>B6JJ61_AFIC5</name>
<dbReference type="GO" id="GO:0005524">
    <property type="term" value="F:ATP binding"/>
    <property type="evidence" value="ECO:0007669"/>
    <property type="project" value="UniProtKB-KW"/>
</dbReference>
<organism evidence="6 7">
    <name type="scientific">Afipia carboxidovorans (strain ATCC 49405 / DSM 1227 / KCTC 32145 / OM5)</name>
    <name type="common">Oligotropha carboxidovorans</name>
    <dbReference type="NCBI Taxonomy" id="504832"/>
    <lineage>
        <taxon>Bacteria</taxon>
        <taxon>Pseudomonadati</taxon>
        <taxon>Pseudomonadota</taxon>
        <taxon>Alphaproteobacteria</taxon>
        <taxon>Hyphomicrobiales</taxon>
        <taxon>Nitrobacteraceae</taxon>
        <taxon>Afipia</taxon>
    </lineage>
</organism>
<dbReference type="InterPro" id="IPR003781">
    <property type="entry name" value="CoA-bd"/>
</dbReference>
<dbReference type="SUPFAM" id="SSF52210">
    <property type="entry name" value="Succinyl-CoA synthetase domains"/>
    <property type="match status" value="2"/>
</dbReference>
<dbReference type="Gene3D" id="3.40.50.720">
    <property type="entry name" value="NAD(P)-binding Rossmann-like Domain"/>
    <property type="match status" value="1"/>
</dbReference>
<evidence type="ECO:0000256" key="2">
    <source>
        <dbReference type="ARBA" id="ARBA00022598"/>
    </source>
</evidence>
<dbReference type="OrthoDB" id="9807426at2"/>
<evidence type="ECO:0000256" key="4">
    <source>
        <dbReference type="ARBA" id="ARBA00022840"/>
    </source>
</evidence>
<evidence type="ECO:0000259" key="5">
    <source>
        <dbReference type="SMART" id="SM00881"/>
    </source>
</evidence>
<dbReference type="HOGENOM" id="CLU_007415_2_3_5"/>
<dbReference type="GO" id="GO:0006099">
    <property type="term" value="P:tricarboxylic acid cycle"/>
    <property type="evidence" value="ECO:0007669"/>
    <property type="project" value="UniProtKB-KW"/>
</dbReference>
<dbReference type="RefSeq" id="WP_012564481.1">
    <property type="nucleotide sequence ID" value="NC_011386.1"/>
</dbReference>
<dbReference type="PANTHER" id="PTHR43334:SF1">
    <property type="entry name" value="3-HYDROXYPROPIONATE--COA LIGASE [ADP-FORMING]"/>
    <property type="match status" value="1"/>
</dbReference>
<evidence type="ECO:0000313" key="6">
    <source>
        <dbReference type="EMBL" id="AEI05489.1"/>
    </source>
</evidence>
<dbReference type="EMBL" id="CP002826">
    <property type="protein sequence ID" value="AEI05489.1"/>
    <property type="molecule type" value="Genomic_DNA"/>
</dbReference>
<dbReference type="PANTHER" id="PTHR43334">
    <property type="entry name" value="ACETATE--COA LIGASE [ADP-FORMING]"/>
    <property type="match status" value="1"/>
</dbReference>
<dbReference type="eggNOG" id="COG1042">
    <property type="taxonomic scope" value="Bacteria"/>
</dbReference>
<accession>B6JJ61</accession>
<keyword evidence="1" id="KW-0816">Tricarboxylic acid cycle</keyword>
<dbReference type="KEGG" id="oca:OCAR_7352"/>
<dbReference type="AlphaFoldDB" id="B6JJ61"/>
<dbReference type="Pfam" id="PF13607">
    <property type="entry name" value="Succ_CoA_lig"/>
    <property type="match status" value="1"/>
</dbReference>
<dbReference type="SMART" id="SM00881">
    <property type="entry name" value="CoA_binding"/>
    <property type="match status" value="1"/>
</dbReference>
<keyword evidence="4" id="KW-0067">ATP-binding</keyword>
<dbReference type="STRING" id="504832.OCA5_c07660"/>
<keyword evidence="7" id="KW-1185">Reference proteome</keyword>
<protein>
    <submittedName>
        <fullName evidence="6">Putative acyl-CoA synthase</fullName>
    </submittedName>
</protein>
<dbReference type="Pfam" id="PF13380">
    <property type="entry name" value="CoA_binding_2"/>
    <property type="match status" value="1"/>
</dbReference>
<evidence type="ECO:0000313" key="7">
    <source>
        <dbReference type="Proteomes" id="UP000007730"/>
    </source>
</evidence>
<sequence length="457" mass="49032">MRDVQPLIAPRSIAVIGASTNTAKSGGILFSNLVSGGFKGGLYPINPKATEILGCKAYPSLADVPEPVDLVYIVLPSQHMESSIVQCVEAKAKAACIITAGFAEAGPEGIALQDKIREIGRKGGLLMAGPNTIGMVNTDVRMMGSFVNFPRWEEGGISLFTQTGIFTGAVMRQIMDSDVQRPPISKSIDVGNKIDVDELDFLHFAEKDEGTKVIGFYIESIRDLPGFAAKVKEISRTKPVVMLKPGRTAFGKMASACHTGSPPSDDTEVTAALKGSGILRVDDEEEFVNVLRALAYLPRPKGRRLGIATTSGALGVIASDYASDFGFELAQYSEATLNKMETVFPDWLRAANPFDFWIGIDVKGPREAHEIGLEAAFADPNVDLVLCTLLAPPNADFPEMGALLRRLRETYDKPVALVLYGSAAARWTQEIEGAGIPVFSNVRAGVRTLSLIAQEPA</sequence>
<dbReference type="GO" id="GO:0016874">
    <property type="term" value="F:ligase activity"/>
    <property type="evidence" value="ECO:0007669"/>
    <property type="project" value="UniProtKB-KW"/>
</dbReference>
<feature type="domain" description="CoA-binding" evidence="5">
    <location>
        <begin position="7"/>
        <end position="102"/>
    </location>
</feature>
<gene>
    <name evidence="6" type="ordered locus">OCA5_c07660</name>
</gene>
<dbReference type="InterPro" id="IPR016102">
    <property type="entry name" value="Succinyl-CoA_synth-like"/>
</dbReference>
<reference evidence="6 7" key="1">
    <citation type="journal article" date="2011" name="J. Bacteriol.">
        <title>Complete genome sequences of the chemolithoautotrophic Oligotropha carboxidovorans strains OM4 and OM5.</title>
        <authorList>
            <person name="Volland S."/>
            <person name="Rachinger M."/>
            <person name="Strittmatter A."/>
            <person name="Daniel R."/>
            <person name="Gottschalk G."/>
            <person name="Meyer O."/>
        </authorList>
    </citation>
    <scope>NUCLEOTIDE SEQUENCE [LARGE SCALE GENOMIC DNA]</scope>
    <source>
        <strain evidence="7">ATCC 49405 / DSM 1227 / KCTC 32145 / OM5</strain>
    </source>
</reference>
<dbReference type="InterPro" id="IPR032875">
    <property type="entry name" value="Succ_CoA_lig_flav_dom"/>
</dbReference>
<dbReference type="InterPro" id="IPR051538">
    <property type="entry name" value="Acyl-CoA_Synth/Transferase"/>
</dbReference>
<keyword evidence="2" id="KW-0436">Ligase</keyword>